<keyword evidence="3" id="KW-0235">DNA replication</keyword>
<dbReference type="RefSeq" id="WP_166062561.1">
    <property type="nucleotide sequence ID" value="NZ_CP049889.1"/>
</dbReference>
<evidence type="ECO:0000313" key="9">
    <source>
        <dbReference type="EMBL" id="QIK51506.1"/>
    </source>
</evidence>
<sequence length="301" mass="34196">MDYIAIDFETANNRGDSICSIGMSRFSKGKEVDRFYSLINPLQSFSASNIQVHGIYPDDVHDAKRFDELYPEIRAFVGDDPLVAHFAQFDINCLQTTIETYRLPKMENAYFCSCVLAKKLLTLRSNSLVNVLDYYGLGIENHHNALDDAIACGQIASKLLRPYDYEIAGFLDEHQYQMGQLFSHRFGPMRSAKKAASSKKIALKPALVAFDPNHPFYKQHVCFTGRLSKIKRQEAAQMVVNAGGYFDPKLAYETTYIVVANREWDKIGTSLESSKIEQVRQLQGMGRNITILSENDFLRLF</sequence>
<dbReference type="GeneID" id="94552665"/>
<dbReference type="PANTHER" id="PTHR30231">
    <property type="entry name" value="DNA POLYMERASE III SUBUNIT EPSILON"/>
    <property type="match status" value="1"/>
</dbReference>
<dbReference type="InterPro" id="IPR036397">
    <property type="entry name" value="RNaseH_sf"/>
</dbReference>
<reference evidence="9 10" key="1">
    <citation type="journal article" date="2017" name="Int. J. Syst. Evol. Microbiol.">
        <title>Jeotgalibaca porci sp. nov. and Jeotgalibaca arthritidis sp. nov., isolated from pigs, and emended description of the genus Jeotgalibaca.</title>
        <authorList>
            <person name="Zamora L."/>
            <person name="Perez-Sancho M."/>
            <person name="Dominguez L."/>
            <person name="Fernandez-Garayzabal J.F."/>
            <person name="Vela A.I."/>
        </authorList>
    </citation>
    <scope>NUCLEOTIDE SEQUENCE [LARGE SCALE GENOMIC DNA]</scope>
    <source>
        <strain evidence="9 10">CCUG 69148</strain>
    </source>
</reference>
<dbReference type="Gene3D" id="3.30.420.10">
    <property type="entry name" value="Ribonuclease H-like superfamily/Ribonuclease H"/>
    <property type="match status" value="1"/>
</dbReference>
<proteinExistence type="predicted"/>
<accession>A0A6G7WGZ1</accession>
<evidence type="ECO:0000256" key="7">
    <source>
        <dbReference type="ARBA" id="ARBA00070925"/>
    </source>
</evidence>
<dbReference type="CDD" id="cd06130">
    <property type="entry name" value="DNA_pol_III_epsilon_like"/>
    <property type="match status" value="1"/>
</dbReference>
<evidence type="ECO:0000256" key="2">
    <source>
        <dbReference type="ARBA" id="ARBA00022695"/>
    </source>
</evidence>
<dbReference type="AlphaFoldDB" id="A0A6G7WGZ1"/>
<dbReference type="GO" id="GO:0003887">
    <property type="term" value="F:DNA-directed DNA polymerase activity"/>
    <property type="evidence" value="ECO:0007669"/>
    <property type="project" value="UniProtKB-KW"/>
</dbReference>
<dbReference type="EMBL" id="CP049889">
    <property type="protein sequence ID" value="QIK51506.1"/>
    <property type="molecule type" value="Genomic_DNA"/>
</dbReference>
<keyword evidence="5" id="KW-0378">Hydrolase</keyword>
<keyword evidence="2" id="KW-0548">Nucleotidyltransferase</keyword>
<dbReference type="FunFam" id="3.30.420.10:FF:000045">
    <property type="entry name" value="3'-5' exonuclease DinG"/>
    <property type="match status" value="1"/>
</dbReference>
<dbReference type="InterPro" id="IPR012337">
    <property type="entry name" value="RNaseH-like_sf"/>
</dbReference>
<evidence type="ECO:0000313" key="10">
    <source>
        <dbReference type="Proteomes" id="UP000501830"/>
    </source>
</evidence>
<keyword evidence="5" id="KW-0269">Exonuclease</keyword>
<dbReference type="CDD" id="cd17748">
    <property type="entry name" value="BRCT_DNA_ligase_like"/>
    <property type="match status" value="1"/>
</dbReference>
<dbReference type="Gene3D" id="3.40.50.10190">
    <property type="entry name" value="BRCT domain"/>
    <property type="match status" value="1"/>
</dbReference>
<organism evidence="9 10">
    <name type="scientific">Jeotgalibaca porci</name>
    <dbReference type="NCBI Taxonomy" id="1868793"/>
    <lineage>
        <taxon>Bacteria</taxon>
        <taxon>Bacillati</taxon>
        <taxon>Bacillota</taxon>
        <taxon>Bacilli</taxon>
        <taxon>Lactobacillales</taxon>
        <taxon>Carnobacteriaceae</taxon>
        <taxon>Jeotgalibaca</taxon>
    </lineage>
</organism>
<dbReference type="Pfam" id="PF00929">
    <property type="entry name" value="RNase_T"/>
    <property type="match status" value="1"/>
</dbReference>
<dbReference type="GO" id="GO:0005829">
    <property type="term" value="C:cytosol"/>
    <property type="evidence" value="ECO:0007669"/>
    <property type="project" value="TreeGrafter"/>
</dbReference>
<evidence type="ECO:0000259" key="8">
    <source>
        <dbReference type="PROSITE" id="PS50172"/>
    </source>
</evidence>
<evidence type="ECO:0000256" key="3">
    <source>
        <dbReference type="ARBA" id="ARBA00022705"/>
    </source>
</evidence>
<dbReference type="Pfam" id="PF00533">
    <property type="entry name" value="BRCT"/>
    <property type="match status" value="1"/>
</dbReference>
<evidence type="ECO:0000256" key="6">
    <source>
        <dbReference type="ARBA" id="ARBA00022932"/>
    </source>
</evidence>
<keyword evidence="10" id="KW-1185">Reference proteome</keyword>
<dbReference type="InterPro" id="IPR036420">
    <property type="entry name" value="BRCT_dom_sf"/>
</dbReference>
<evidence type="ECO:0000256" key="4">
    <source>
        <dbReference type="ARBA" id="ARBA00022722"/>
    </source>
</evidence>
<protein>
    <recommendedName>
        <fullName evidence="7">DNA polymerase III polC-type</fullName>
    </recommendedName>
</protein>
<evidence type="ECO:0000256" key="1">
    <source>
        <dbReference type="ARBA" id="ARBA00022679"/>
    </source>
</evidence>
<dbReference type="Proteomes" id="UP000501830">
    <property type="component" value="Chromosome"/>
</dbReference>
<dbReference type="SMART" id="SM00479">
    <property type="entry name" value="EXOIII"/>
    <property type="match status" value="1"/>
</dbReference>
<gene>
    <name evidence="9" type="ORF">G7058_05190</name>
</gene>
<dbReference type="InterPro" id="IPR013520">
    <property type="entry name" value="Ribonucl_H"/>
</dbReference>
<dbReference type="PANTHER" id="PTHR30231:SF42">
    <property type="entry name" value="EXONUCLEASE"/>
    <property type="match status" value="1"/>
</dbReference>
<keyword evidence="4" id="KW-0540">Nuclease</keyword>
<dbReference type="GO" id="GO:0008408">
    <property type="term" value="F:3'-5' exonuclease activity"/>
    <property type="evidence" value="ECO:0007669"/>
    <property type="project" value="TreeGrafter"/>
</dbReference>
<keyword evidence="1" id="KW-0808">Transferase</keyword>
<feature type="domain" description="BRCT" evidence="8">
    <location>
        <begin position="211"/>
        <end position="301"/>
    </location>
</feature>
<dbReference type="GO" id="GO:0003676">
    <property type="term" value="F:nucleic acid binding"/>
    <property type="evidence" value="ECO:0007669"/>
    <property type="project" value="InterPro"/>
</dbReference>
<dbReference type="InterPro" id="IPR001357">
    <property type="entry name" value="BRCT_dom"/>
</dbReference>
<evidence type="ECO:0000256" key="5">
    <source>
        <dbReference type="ARBA" id="ARBA00022839"/>
    </source>
</evidence>
<dbReference type="SUPFAM" id="SSF52113">
    <property type="entry name" value="BRCT domain"/>
    <property type="match status" value="1"/>
</dbReference>
<dbReference type="PROSITE" id="PS50172">
    <property type="entry name" value="BRCT"/>
    <property type="match status" value="1"/>
</dbReference>
<dbReference type="GO" id="GO:0006260">
    <property type="term" value="P:DNA replication"/>
    <property type="evidence" value="ECO:0007669"/>
    <property type="project" value="UniProtKB-KW"/>
</dbReference>
<dbReference type="KEGG" id="jpo:G7058_05190"/>
<name>A0A6G7WGZ1_9LACT</name>
<dbReference type="SUPFAM" id="SSF53098">
    <property type="entry name" value="Ribonuclease H-like"/>
    <property type="match status" value="1"/>
</dbReference>
<keyword evidence="6" id="KW-0239">DNA-directed DNA polymerase</keyword>